<feature type="domain" description="Integrase catalytic" evidence="10">
    <location>
        <begin position="1"/>
        <end position="83"/>
    </location>
</feature>
<dbReference type="GO" id="GO:0004519">
    <property type="term" value="F:endonuclease activity"/>
    <property type="evidence" value="ECO:0007669"/>
    <property type="project" value="UniProtKB-KW"/>
</dbReference>
<dbReference type="InterPro" id="IPR001584">
    <property type="entry name" value="Integrase_cat-core"/>
</dbReference>
<dbReference type="Proteomes" id="UP000198211">
    <property type="component" value="Unassembled WGS sequence"/>
</dbReference>
<dbReference type="PROSITE" id="PS50994">
    <property type="entry name" value="INTEGRASE"/>
    <property type="match status" value="1"/>
</dbReference>
<keyword evidence="6" id="KW-0229">DNA integration</keyword>
<keyword evidence="1" id="KW-0540">Nuclease</keyword>
<keyword evidence="3" id="KW-0255">Endonuclease</keyword>
<keyword evidence="2" id="KW-0479">Metal-binding</keyword>
<dbReference type="Gene3D" id="3.30.420.10">
    <property type="entry name" value="Ribonuclease H-like superfamily/Ribonuclease H"/>
    <property type="match status" value="1"/>
</dbReference>
<comment type="caution">
    <text evidence="11">The sequence shown here is derived from an EMBL/GenBank/DDBJ whole genome shotgun (WGS) entry which is preliminary data.</text>
</comment>
<dbReference type="GO" id="GO:0015074">
    <property type="term" value="P:DNA integration"/>
    <property type="evidence" value="ECO:0007669"/>
    <property type="project" value="UniProtKB-KW"/>
</dbReference>
<evidence type="ECO:0000256" key="3">
    <source>
        <dbReference type="ARBA" id="ARBA00022759"/>
    </source>
</evidence>
<evidence type="ECO:0000259" key="10">
    <source>
        <dbReference type="PROSITE" id="PS50994"/>
    </source>
</evidence>
<dbReference type="InterPro" id="IPR036397">
    <property type="entry name" value="RNaseH_sf"/>
</dbReference>
<keyword evidence="4" id="KW-0378">Hydrolase</keyword>
<protein>
    <recommendedName>
        <fullName evidence="10">Integrase catalytic domain-containing protein</fullName>
    </recommendedName>
</protein>
<evidence type="ECO:0000256" key="7">
    <source>
        <dbReference type="ARBA" id="ARBA00022918"/>
    </source>
</evidence>
<evidence type="ECO:0000256" key="6">
    <source>
        <dbReference type="ARBA" id="ARBA00022908"/>
    </source>
</evidence>
<evidence type="ECO:0000256" key="2">
    <source>
        <dbReference type="ARBA" id="ARBA00022723"/>
    </source>
</evidence>
<gene>
    <name evidence="11" type="ORF">PHMEG_00023428</name>
</gene>
<dbReference type="GO" id="GO:0016787">
    <property type="term" value="F:hydrolase activity"/>
    <property type="evidence" value="ECO:0007669"/>
    <property type="project" value="UniProtKB-KW"/>
</dbReference>
<dbReference type="GO" id="GO:0006310">
    <property type="term" value="P:DNA recombination"/>
    <property type="evidence" value="ECO:0007669"/>
    <property type="project" value="UniProtKB-KW"/>
</dbReference>
<evidence type="ECO:0000256" key="1">
    <source>
        <dbReference type="ARBA" id="ARBA00022722"/>
    </source>
</evidence>
<keyword evidence="8" id="KW-0808">Transferase</keyword>
<dbReference type="EMBL" id="NBNE01004856">
    <property type="protein sequence ID" value="OWZ04635.1"/>
    <property type="molecule type" value="Genomic_DNA"/>
</dbReference>
<organism evidence="11 12">
    <name type="scientific">Phytophthora megakarya</name>
    <dbReference type="NCBI Taxonomy" id="4795"/>
    <lineage>
        <taxon>Eukaryota</taxon>
        <taxon>Sar</taxon>
        <taxon>Stramenopiles</taxon>
        <taxon>Oomycota</taxon>
        <taxon>Peronosporomycetes</taxon>
        <taxon>Peronosporales</taxon>
        <taxon>Peronosporaceae</taxon>
        <taxon>Phytophthora</taxon>
    </lineage>
</organism>
<name>A0A225VH24_9STRA</name>
<keyword evidence="8" id="KW-0239">DNA-directed DNA polymerase</keyword>
<dbReference type="InterPro" id="IPR039537">
    <property type="entry name" value="Retrotran_Ty1/copia-like"/>
</dbReference>
<dbReference type="PANTHER" id="PTHR42648:SF11">
    <property type="entry name" value="TRANSPOSON TY4-P GAG-POL POLYPROTEIN"/>
    <property type="match status" value="1"/>
</dbReference>
<evidence type="ECO:0000313" key="12">
    <source>
        <dbReference type="Proteomes" id="UP000198211"/>
    </source>
</evidence>
<evidence type="ECO:0000256" key="9">
    <source>
        <dbReference type="ARBA" id="ARBA00023172"/>
    </source>
</evidence>
<dbReference type="SUPFAM" id="SSF53098">
    <property type="entry name" value="Ribonuclease H-like"/>
    <property type="match status" value="1"/>
</dbReference>
<evidence type="ECO:0000256" key="5">
    <source>
        <dbReference type="ARBA" id="ARBA00022842"/>
    </source>
</evidence>
<dbReference type="InterPro" id="IPR012337">
    <property type="entry name" value="RNaseH-like_sf"/>
</dbReference>
<keyword evidence="9" id="KW-0233">DNA recombination</keyword>
<accession>A0A225VH24</accession>
<keyword evidence="8" id="KW-0548">Nucleotidyltransferase</keyword>
<keyword evidence="12" id="KW-1185">Reference proteome</keyword>
<sequence>MQTTPTAGCKYVVTFIEDVLSKLKIYKAATKNTLKQLRSDNGGEYIDQQCKRCVNHHDIKYEKTVPHTPQEKGLAERLSRTVNTAAWVINLVPVKTPYEIINGTNQAPAQELEGIQRAHVRAHIAAEKHRKPDPKSFMCSSIAYDDDVDIM</sequence>
<evidence type="ECO:0000256" key="8">
    <source>
        <dbReference type="ARBA" id="ARBA00022932"/>
    </source>
</evidence>
<dbReference type="OrthoDB" id="124315at2759"/>
<proteinExistence type="predicted"/>
<evidence type="ECO:0000256" key="4">
    <source>
        <dbReference type="ARBA" id="ARBA00022801"/>
    </source>
</evidence>
<dbReference type="GO" id="GO:0003887">
    <property type="term" value="F:DNA-directed DNA polymerase activity"/>
    <property type="evidence" value="ECO:0007669"/>
    <property type="project" value="UniProtKB-KW"/>
</dbReference>
<dbReference type="GO" id="GO:0003964">
    <property type="term" value="F:RNA-directed DNA polymerase activity"/>
    <property type="evidence" value="ECO:0007669"/>
    <property type="project" value="UniProtKB-KW"/>
</dbReference>
<dbReference type="AlphaFoldDB" id="A0A225VH24"/>
<keyword evidence="5" id="KW-0460">Magnesium</keyword>
<dbReference type="PANTHER" id="PTHR42648">
    <property type="entry name" value="TRANSPOSASE, PUTATIVE-RELATED"/>
    <property type="match status" value="1"/>
</dbReference>
<evidence type="ECO:0000313" key="11">
    <source>
        <dbReference type="EMBL" id="OWZ04635.1"/>
    </source>
</evidence>
<dbReference type="GO" id="GO:0046872">
    <property type="term" value="F:metal ion binding"/>
    <property type="evidence" value="ECO:0007669"/>
    <property type="project" value="UniProtKB-KW"/>
</dbReference>
<dbReference type="GO" id="GO:0003676">
    <property type="term" value="F:nucleic acid binding"/>
    <property type="evidence" value="ECO:0007669"/>
    <property type="project" value="InterPro"/>
</dbReference>
<reference evidence="12" key="1">
    <citation type="submission" date="2017-03" db="EMBL/GenBank/DDBJ databases">
        <title>Phytopthora megakarya and P. palmivora, two closely related causual agents of cacao black pod achieved similar genome size and gene model numbers by different mechanisms.</title>
        <authorList>
            <person name="Ali S."/>
            <person name="Shao J."/>
            <person name="Larry D.J."/>
            <person name="Kronmiller B."/>
            <person name="Shen D."/>
            <person name="Strem M.D."/>
            <person name="Melnick R.L."/>
            <person name="Guiltinan M.J."/>
            <person name="Tyler B.M."/>
            <person name="Meinhardt L.W."/>
            <person name="Bailey B.A."/>
        </authorList>
    </citation>
    <scope>NUCLEOTIDE SEQUENCE [LARGE SCALE GENOMIC DNA]</scope>
    <source>
        <strain evidence="12">zdho120</strain>
    </source>
</reference>
<keyword evidence="7" id="KW-0695">RNA-directed DNA polymerase</keyword>
<dbReference type="STRING" id="4795.A0A225VH24"/>